<evidence type="ECO:0000313" key="1">
    <source>
        <dbReference type="EMBL" id="KAL2323191.1"/>
    </source>
</evidence>
<evidence type="ECO:0000313" key="2">
    <source>
        <dbReference type="Proteomes" id="UP001603857"/>
    </source>
</evidence>
<name>A0ABD1LI86_9FABA</name>
<dbReference type="EMBL" id="JBGMDY010000009">
    <property type="protein sequence ID" value="KAL2323191.1"/>
    <property type="molecule type" value="Genomic_DNA"/>
</dbReference>
<dbReference type="Proteomes" id="UP001603857">
    <property type="component" value="Unassembled WGS sequence"/>
</dbReference>
<sequence length="84" mass="9598">MAIHQRRFREDNNVFSWLKRKLGFPMIILWCWKIQVQLQGFPGFSEFKATAATTANNISTTHGSYNRSIHKTSVPSHVAPQGLP</sequence>
<accession>A0ABD1LI86</accession>
<organism evidence="1 2">
    <name type="scientific">Flemingia macrophylla</name>
    <dbReference type="NCBI Taxonomy" id="520843"/>
    <lineage>
        <taxon>Eukaryota</taxon>
        <taxon>Viridiplantae</taxon>
        <taxon>Streptophyta</taxon>
        <taxon>Embryophyta</taxon>
        <taxon>Tracheophyta</taxon>
        <taxon>Spermatophyta</taxon>
        <taxon>Magnoliopsida</taxon>
        <taxon>eudicotyledons</taxon>
        <taxon>Gunneridae</taxon>
        <taxon>Pentapetalae</taxon>
        <taxon>rosids</taxon>
        <taxon>fabids</taxon>
        <taxon>Fabales</taxon>
        <taxon>Fabaceae</taxon>
        <taxon>Papilionoideae</taxon>
        <taxon>50 kb inversion clade</taxon>
        <taxon>NPAAA clade</taxon>
        <taxon>indigoferoid/millettioid clade</taxon>
        <taxon>Phaseoleae</taxon>
        <taxon>Flemingia</taxon>
    </lineage>
</organism>
<keyword evidence="2" id="KW-1185">Reference proteome</keyword>
<comment type="caution">
    <text evidence="1">The sequence shown here is derived from an EMBL/GenBank/DDBJ whole genome shotgun (WGS) entry which is preliminary data.</text>
</comment>
<protein>
    <submittedName>
        <fullName evidence="1">Uncharacterized protein</fullName>
    </submittedName>
</protein>
<proteinExistence type="predicted"/>
<dbReference type="AlphaFoldDB" id="A0ABD1LI86"/>
<gene>
    <name evidence="1" type="ORF">Fmac_027570</name>
</gene>
<reference evidence="1 2" key="1">
    <citation type="submission" date="2024-08" db="EMBL/GenBank/DDBJ databases">
        <title>Insights into the chromosomal genome structure of Flemingia macrophylla.</title>
        <authorList>
            <person name="Ding Y."/>
            <person name="Zhao Y."/>
            <person name="Bi W."/>
            <person name="Wu M."/>
            <person name="Zhao G."/>
            <person name="Gong Y."/>
            <person name="Li W."/>
            <person name="Zhang P."/>
        </authorList>
    </citation>
    <scope>NUCLEOTIDE SEQUENCE [LARGE SCALE GENOMIC DNA]</scope>
    <source>
        <strain evidence="1">DYQJB</strain>
        <tissue evidence="1">Leaf</tissue>
    </source>
</reference>